<dbReference type="InterPro" id="IPR004358">
    <property type="entry name" value="Sig_transdc_His_kin-like_C"/>
</dbReference>
<evidence type="ECO:0000256" key="3">
    <source>
        <dbReference type="ARBA" id="ARBA00022553"/>
    </source>
</evidence>
<dbReference type="Gene3D" id="3.30.565.10">
    <property type="entry name" value="Histidine kinase-like ATPase, C-terminal domain"/>
    <property type="match status" value="2"/>
</dbReference>
<keyword evidence="12" id="KW-0067">ATP-binding</keyword>
<dbReference type="RefSeq" id="WP_286659134.1">
    <property type="nucleotide sequence ID" value="NZ_JASZYV010000001.1"/>
</dbReference>
<evidence type="ECO:0000256" key="2">
    <source>
        <dbReference type="ARBA" id="ARBA00012438"/>
    </source>
</evidence>
<feature type="domain" description="Histidine kinase" evidence="9">
    <location>
        <begin position="279"/>
        <end position="503"/>
    </location>
</feature>
<dbReference type="InterPro" id="IPR000700">
    <property type="entry name" value="PAS-assoc_C"/>
</dbReference>
<sequence>MERANPAVLDRQAVAASGAGPHAPATGAEDEEELEESSAQASQAVPSPGRAVHPIVRLNFGVRLAGHWLTGFTYASALLDRGQTGWPWLLLFVSTVVWPFAAYFLSRNASDSKATELRCLYGDSLIFGVWASTIGFPPWISLAFLAALTTADVAVGGERFAVRCVLMAALGMAAGGAVTGYEVGGELSLRTYGVAAAATVLFILNFGLRSYQQARLAHRAHHELRERNRVIERQSRALEEARRVADAERVSAQAAQEQAESAREQAEAANRTKSTFLANMSHELRTPLNAVIGYAEMLEEDLADREDSQRMLGDLGRIRGAAKHLLGLINDVLDLSKVEAGKIELHAEPFEVAELVDLVASTAHPLVAANGNTLQLHTQPGLGIVRTDQTRLRQVLFNLLSNAAKFTHGGTIALHSREGRNEHGRPLVVFEVVDSGIGMTPEQMERLFQPFVQASSETSRKYGGTGLGLAISRRLCRMMGGDLTVTSQPGEGSRFLASVLREFPTLQDQVAASWYERKATALARTSDANADEPNKLYRPPAPSAADAQDERIRAVVEAAPIFLILWRGSDDHILLAGPRSEELFGYQPLQLIGLSMQRLYAAHSVDGEKLSAALRANGSVTGHELRFLRADGSEFWGRVSAHNLSYGGRTCMIAGVVDISDLRQAQAATEAASEAKSRFLSSMSHAMRTPLTGILGYADLLLEDAASRREPADVAVAARSIRESGHTLLSMIDTVLDHASLERGELPMKIEDVALDAVLTEVAAASQQSCRRRANSIQVERGVVLLVRADRTRLKQLLLALVSHANRGGDRLSIFIVPRPPDGNWVEVQVRDNAPGVSEAALRQALAPFQAPDDALAFEAIGAGQTDPGLQLALARGLCERMGGRFEAESSRERGSRYSVFLPLSMNHQEERAHGQNPARRG</sequence>
<evidence type="ECO:0000256" key="5">
    <source>
        <dbReference type="ARBA" id="ARBA00022777"/>
    </source>
</evidence>
<feature type="transmembrane region" description="Helical" evidence="8">
    <location>
        <begin position="86"/>
        <end position="105"/>
    </location>
</feature>
<protein>
    <recommendedName>
        <fullName evidence="2">histidine kinase</fullName>
        <ecNumber evidence="2">2.7.13.3</ecNumber>
    </recommendedName>
</protein>
<name>A0ABT7N802_9BURK</name>
<dbReference type="InterPro" id="IPR007894">
    <property type="entry name" value="MASE2"/>
</dbReference>
<evidence type="ECO:0000256" key="6">
    <source>
        <dbReference type="SAM" id="Coils"/>
    </source>
</evidence>
<dbReference type="InterPro" id="IPR036097">
    <property type="entry name" value="HisK_dim/P_sf"/>
</dbReference>
<keyword evidence="5" id="KW-0418">Kinase</keyword>
<keyword evidence="8" id="KW-0812">Transmembrane</keyword>
<dbReference type="GO" id="GO:0005524">
    <property type="term" value="F:ATP binding"/>
    <property type="evidence" value="ECO:0007669"/>
    <property type="project" value="UniProtKB-KW"/>
</dbReference>
<keyword evidence="8" id="KW-0472">Membrane</keyword>
<feature type="domain" description="PAS" evidence="10">
    <location>
        <begin position="548"/>
        <end position="593"/>
    </location>
</feature>
<keyword evidence="12" id="KW-0547">Nucleotide-binding</keyword>
<keyword evidence="3" id="KW-0597">Phosphoprotein</keyword>
<evidence type="ECO:0000256" key="4">
    <source>
        <dbReference type="ARBA" id="ARBA00022679"/>
    </source>
</evidence>
<dbReference type="SMART" id="SM00387">
    <property type="entry name" value="HATPase_c"/>
    <property type="match status" value="2"/>
</dbReference>
<dbReference type="InterPro" id="IPR005467">
    <property type="entry name" value="His_kinase_dom"/>
</dbReference>
<evidence type="ECO:0000259" key="10">
    <source>
        <dbReference type="PROSITE" id="PS50112"/>
    </source>
</evidence>
<dbReference type="PROSITE" id="PS50112">
    <property type="entry name" value="PAS"/>
    <property type="match status" value="1"/>
</dbReference>
<keyword evidence="13" id="KW-1185">Reference proteome</keyword>
<dbReference type="SUPFAM" id="SSF55785">
    <property type="entry name" value="PYP-like sensor domain (PAS domain)"/>
    <property type="match status" value="1"/>
</dbReference>
<feature type="transmembrane region" description="Helical" evidence="8">
    <location>
        <begin position="125"/>
        <end position="148"/>
    </location>
</feature>
<dbReference type="SMART" id="SM00091">
    <property type="entry name" value="PAS"/>
    <property type="match status" value="1"/>
</dbReference>
<dbReference type="Gene3D" id="1.10.287.130">
    <property type="match status" value="2"/>
</dbReference>
<accession>A0ABT7N802</accession>
<comment type="caution">
    <text evidence="12">The sequence shown here is derived from an EMBL/GenBank/DDBJ whole genome shotgun (WGS) entry which is preliminary data.</text>
</comment>
<dbReference type="Gene3D" id="3.30.450.20">
    <property type="entry name" value="PAS domain"/>
    <property type="match status" value="1"/>
</dbReference>
<proteinExistence type="predicted"/>
<feature type="coiled-coil region" evidence="6">
    <location>
        <begin position="221"/>
        <end position="272"/>
    </location>
</feature>
<feature type="domain" description="Histidine kinase" evidence="9">
    <location>
        <begin position="682"/>
        <end position="906"/>
    </location>
</feature>
<dbReference type="PROSITE" id="PS50109">
    <property type="entry name" value="HIS_KIN"/>
    <property type="match status" value="2"/>
</dbReference>
<dbReference type="Pfam" id="PF05230">
    <property type="entry name" value="MASE2"/>
    <property type="match status" value="1"/>
</dbReference>
<evidence type="ECO:0000256" key="7">
    <source>
        <dbReference type="SAM" id="MobiDB-lite"/>
    </source>
</evidence>
<reference evidence="12" key="1">
    <citation type="submission" date="2023-06" db="EMBL/GenBank/DDBJ databases">
        <authorList>
            <person name="Jiang Y."/>
            <person name="Liu Q."/>
        </authorList>
    </citation>
    <scope>NUCLEOTIDE SEQUENCE</scope>
    <source>
        <strain evidence="12">CGMCC 1.12089</strain>
    </source>
</reference>
<dbReference type="PROSITE" id="PS50113">
    <property type="entry name" value="PAC"/>
    <property type="match status" value="1"/>
</dbReference>
<dbReference type="PRINTS" id="PR00344">
    <property type="entry name" value="BCTRLSENSOR"/>
</dbReference>
<dbReference type="SUPFAM" id="SSF47384">
    <property type="entry name" value="Homodimeric domain of signal transducing histidine kinase"/>
    <property type="match status" value="2"/>
</dbReference>
<dbReference type="InterPro" id="IPR000014">
    <property type="entry name" value="PAS"/>
</dbReference>
<feature type="region of interest" description="Disordered" evidence="7">
    <location>
        <begin position="525"/>
        <end position="544"/>
    </location>
</feature>
<gene>
    <name evidence="12" type="ORF">QTH91_06220</name>
</gene>
<dbReference type="InterPro" id="IPR003594">
    <property type="entry name" value="HATPase_dom"/>
</dbReference>
<evidence type="ECO:0000259" key="11">
    <source>
        <dbReference type="PROSITE" id="PS50113"/>
    </source>
</evidence>
<dbReference type="CDD" id="cd00130">
    <property type="entry name" value="PAS"/>
    <property type="match status" value="1"/>
</dbReference>
<evidence type="ECO:0000259" key="9">
    <source>
        <dbReference type="PROSITE" id="PS50109"/>
    </source>
</evidence>
<evidence type="ECO:0000256" key="8">
    <source>
        <dbReference type="SAM" id="Phobius"/>
    </source>
</evidence>
<feature type="transmembrane region" description="Helical" evidence="8">
    <location>
        <begin position="187"/>
        <end position="208"/>
    </location>
</feature>
<dbReference type="PANTHER" id="PTHR43047">
    <property type="entry name" value="TWO-COMPONENT HISTIDINE PROTEIN KINASE"/>
    <property type="match status" value="1"/>
</dbReference>
<dbReference type="SUPFAM" id="SSF55874">
    <property type="entry name" value="ATPase domain of HSP90 chaperone/DNA topoisomerase II/histidine kinase"/>
    <property type="match status" value="2"/>
</dbReference>
<evidence type="ECO:0000313" key="12">
    <source>
        <dbReference type="EMBL" id="MDM0044069.1"/>
    </source>
</evidence>
<dbReference type="EMBL" id="JASZYV010000001">
    <property type="protein sequence ID" value="MDM0044069.1"/>
    <property type="molecule type" value="Genomic_DNA"/>
</dbReference>
<organism evidence="12 13">
    <name type="scientific">Variovorax dokdonensis</name>
    <dbReference type="NCBI Taxonomy" id="344883"/>
    <lineage>
        <taxon>Bacteria</taxon>
        <taxon>Pseudomonadati</taxon>
        <taxon>Pseudomonadota</taxon>
        <taxon>Betaproteobacteria</taxon>
        <taxon>Burkholderiales</taxon>
        <taxon>Comamonadaceae</taxon>
        <taxon>Variovorax</taxon>
    </lineage>
</organism>
<dbReference type="NCBIfam" id="TIGR00229">
    <property type="entry name" value="sensory_box"/>
    <property type="match status" value="1"/>
</dbReference>
<dbReference type="InterPro" id="IPR036890">
    <property type="entry name" value="HATPase_C_sf"/>
</dbReference>
<dbReference type="InterPro" id="IPR003661">
    <property type="entry name" value="HisK_dim/P_dom"/>
</dbReference>
<dbReference type="CDD" id="cd00082">
    <property type="entry name" value="HisKA"/>
    <property type="match status" value="2"/>
</dbReference>
<dbReference type="SMART" id="SM00388">
    <property type="entry name" value="HisKA"/>
    <property type="match status" value="2"/>
</dbReference>
<evidence type="ECO:0000256" key="1">
    <source>
        <dbReference type="ARBA" id="ARBA00000085"/>
    </source>
</evidence>
<keyword evidence="8" id="KW-1133">Transmembrane helix</keyword>
<evidence type="ECO:0000313" key="13">
    <source>
        <dbReference type="Proteomes" id="UP001174908"/>
    </source>
</evidence>
<keyword evidence="6" id="KW-0175">Coiled coil</keyword>
<dbReference type="Pfam" id="PF13426">
    <property type="entry name" value="PAS_9"/>
    <property type="match status" value="1"/>
</dbReference>
<dbReference type="Pfam" id="PF02518">
    <property type="entry name" value="HATPase_c"/>
    <property type="match status" value="2"/>
</dbReference>
<dbReference type="Pfam" id="PF00512">
    <property type="entry name" value="HisKA"/>
    <property type="match status" value="2"/>
</dbReference>
<dbReference type="EC" id="2.7.13.3" evidence="2"/>
<dbReference type="Proteomes" id="UP001174908">
    <property type="component" value="Unassembled WGS sequence"/>
</dbReference>
<feature type="transmembrane region" description="Helical" evidence="8">
    <location>
        <begin position="160"/>
        <end position="181"/>
    </location>
</feature>
<keyword evidence="4" id="KW-0808">Transferase</keyword>
<feature type="domain" description="PAC" evidence="11">
    <location>
        <begin position="621"/>
        <end position="671"/>
    </location>
</feature>
<feature type="region of interest" description="Disordered" evidence="7">
    <location>
        <begin position="1"/>
        <end position="46"/>
    </location>
</feature>
<comment type="catalytic activity">
    <reaction evidence="1">
        <text>ATP + protein L-histidine = ADP + protein N-phospho-L-histidine.</text>
        <dbReference type="EC" id="2.7.13.3"/>
    </reaction>
</comment>
<dbReference type="CDD" id="cd16922">
    <property type="entry name" value="HATPase_EvgS-ArcB-TorS-like"/>
    <property type="match status" value="1"/>
</dbReference>
<dbReference type="InterPro" id="IPR035965">
    <property type="entry name" value="PAS-like_dom_sf"/>
</dbReference>